<protein>
    <submittedName>
        <fullName evidence="2">Uncharacterized protein</fullName>
    </submittedName>
</protein>
<evidence type="ECO:0000313" key="3">
    <source>
        <dbReference type="Proteomes" id="UP000029413"/>
    </source>
</evidence>
<dbReference type="AlphaFoldDB" id="A0AAN0RZR8"/>
<dbReference type="Proteomes" id="UP000029413">
    <property type="component" value="Chromosome 2"/>
</dbReference>
<evidence type="ECO:0000256" key="1">
    <source>
        <dbReference type="SAM" id="MobiDB-lite"/>
    </source>
</evidence>
<accession>A0AAN0RZR8</accession>
<sequence>MQLQRDREPDMTDDAPTDPHDKGVIVRLPHLTQTLSQLFDVMWEHWAEWDPERPPKSSTVARAIDARLGLKGQATGEASRSAQTFAAALRPDSVSETDGRHHR</sequence>
<reference evidence="2 3" key="1">
    <citation type="submission" date="2014-05" db="EMBL/GenBank/DDBJ databases">
        <authorList>
            <person name="Bishop-Lilly K.A."/>
            <person name="Broomall S.M."/>
            <person name="Chain P.S."/>
            <person name="Chertkov O."/>
            <person name="Coyne S.R."/>
            <person name="Daligault H.E."/>
            <person name="Davenport K.W."/>
            <person name="Erkkila T."/>
            <person name="Frey K.G."/>
            <person name="Gibbons H.S."/>
            <person name="Gu W."/>
            <person name="Jaissle J."/>
            <person name="Johnson S.L."/>
            <person name="Koroleva G.I."/>
            <person name="Ladner J.T."/>
            <person name="Lo C.-C."/>
            <person name="Minogue T.D."/>
            <person name="Munk C."/>
            <person name="Palacios G.F."/>
            <person name="Redden C.L."/>
            <person name="Rosenzweig C.N."/>
            <person name="Scholz M.B."/>
            <person name="Teshima H."/>
            <person name="Xu Y."/>
        </authorList>
    </citation>
    <scope>NUCLEOTIDE SEQUENCE [LARGE SCALE GENOMIC DNA]</scope>
    <source>
        <strain evidence="2 3">DDS 22E-1</strain>
    </source>
</reference>
<feature type="region of interest" description="Disordered" evidence="1">
    <location>
        <begin position="74"/>
        <end position="103"/>
    </location>
</feature>
<proteinExistence type="predicted"/>
<keyword evidence="3" id="KW-1185">Reference proteome</keyword>
<feature type="region of interest" description="Disordered" evidence="1">
    <location>
        <begin position="1"/>
        <end position="23"/>
    </location>
</feature>
<evidence type="ECO:0000313" key="2">
    <source>
        <dbReference type="EMBL" id="AIO36820.1"/>
    </source>
</evidence>
<dbReference type="EMBL" id="CP007784">
    <property type="protein sequence ID" value="AIO36820.1"/>
    <property type="molecule type" value="Genomic_DNA"/>
</dbReference>
<gene>
    <name evidence="2" type="ORF">DM39_4222</name>
</gene>
<dbReference type="KEGG" id="bcen:DM39_4222"/>
<feature type="compositionally biased region" description="Basic and acidic residues" evidence="1">
    <location>
        <begin position="1"/>
        <end position="10"/>
    </location>
</feature>
<organism evidence="2 3">
    <name type="scientific">Burkholderia cenocepacia</name>
    <dbReference type="NCBI Taxonomy" id="95486"/>
    <lineage>
        <taxon>Bacteria</taxon>
        <taxon>Pseudomonadati</taxon>
        <taxon>Pseudomonadota</taxon>
        <taxon>Betaproteobacteria</taxon>
        <taxon>Burkholderiales</taxon>
        <taxon>Burkholderiaceae</taxon>
        <taxon>Burkholderia</taxon>
        <taxon>Burkholderia cepacia complex</taxon>
    </lineage>
</organism>
<name>A0AAN0RZR8_9BURK</name>